<dbReference type="Gene3D" id="1.10.10.10">
    <property type="entry name" value="Winged helix-like DNA-binding domain superfamily/Winged helix DNA-binding domain"/>
    <property type="match status" value="1"/>
</dbReference>
<dbReference type="NCBIfam" id="TIGR02937">
    <property type="entry name" value="sigma70-ECF"/>
    <property type="match status" value="1"/>
</dbReference>
<dbReference type="GO" id="GO:0003677">
    <property type="term" value="F:DNA binding"/>
    <property type="evidence" value="ECO:0007669"/>
    <property type="project" value="UniProtKB-KW"/>
</dbReference>
<evidence type="ECO:0000259" key="7">
    <source>
        <dbReference type="Pfam" id="PF08281"/>
    </source>
</evidence>
<accession>A0A5B8VLQ5</accession>
<evidence type="ECO:0000256" key="2">
    <source>
        <dbReference type="ARBA" id="ARBA00023015"/>
    </source>
</evidence>
<sequence>MIKSIHIDLNGSNLIDSPVSEQIRNTDANLLDGRELLTMQTEERVLFDKVANGDEASFRKLFTLYTPLFSYIIERVTGDASLIPDYLQDTFLKIWLKRDILSEVEQPRKWAMQIVYHICFNHLKHKKVVQRHTDIMATAAPPSEKFNAIEKEIFHKETARILKEVIQQLPPQTQKIYRLSREEGMDIQQIANDLCLSNQTVKNTLSRGLKMIRRLLKEKGILVSLLYLLTWLLG</sequence>
<dbReference type="InterPro" id="IPR039425">
    <property type="entry name" value="RNA_pol_sigma-70-like"/>
</dbReference>
<name>A0A5B8VLQ5_9BACT</name>
<dbReference type="GO" id="GO:0006352">
    <property type="term" value="P:DNA-templated transcription initiation"/>
    <property type="evidence" value="ECO:0007669"/>
    <property type="project" value="InterPro"/>
</dbReference>
<evidence type="ECO:0000259" key="6">
    <source>
        <dbReference type="Pfam" id="PF04542"/>
    </source>
</evidence>
<reference evidence="8 9" key="1">
    <citation type="journal article" date="2017" name="Int. J. Syst. Evol. Microbiol.">
        <title>Arachidicoccus ginsenosidivorans sp. nov., with ginsenoside-converting activity isolated from ginseng cultivating soil.</title>
        <authorList>
            <person name="Siddiqi M.Z."/>
            <person name="Aslam Z."/>
            <person name="Im W.T."/>
        </authorList>
    </citation>
    <scope>NUCLEOTIDE SEQUENCE [LARGE SCALE GENOMIC DNA]</scope>
    <source>
        <strain evidence="8 9">Gsoil 809</strain>
    </source>
</reference>
<dbReference type="Pfam" id="PF04542">
    <property type="entry name" value="Sigma70_r2"/>
    <property type="match status" value="1"/>
</dbReference>
<dbReference type="InterPro" id="IPR036388">
    <property type="entry name" value="WH-like_DNA-bd_sf"/>
</dbReference>
<dbReference type="SUPFAM" id="SSF88946">
    <property type="entry name" value="Sigma2 domain of RNA polymerase sigma factors"/>
    <property type="match status" value="1"/>
</dbReference>
<protein>
    <submittedName>
        <fullName evidence="8">Sigma-70 family RNA polymerase sigma factor</fullName>
    </submittedName>
</protein>
<evidence type="ECO:0000256" key="5">
    <source>
        <dbReference type="ARBA" id="ARBA00023163"/>
    </source>
</evidence>
<keyword evidence="4" id="KW-0238">DNA-binding</keyword>
<gene>
    <name evidence="8" type="ORF">FSB73_11755</name>
</gene>
<dbReference type="InterPro" id="IPR014284">
    <property type="entry name" value="RNA_pol_sigma-70_dom"/>
</dbReference>
<evidence type="ECO:0000313" key="9">
    <source>
        <dbReference type="Proteomes" id="UP000321291"/>
    </source>
</evidence>
<dbReference type="OrthoDB" id="799938at2"/>
<dbReference type="SUPFAM" id="SSF88659">
    <property type="entry name" value="Sigma3 and sigma4 domains of RNA polymerase sigma factors"/>
    <property type="match status" value="1"/>
</dbReference>
<comment type="similarity">
    <text evidence="1">Belongs to the sigma-70 factor family. ECF subfamily.</text>
</comment>
<organism evidence="8 9">
    <name type="scientific">Arachidicoccus ginsenosidivorans</name>
    <dbReference type="NCBI Taxonomy" id="496057"/>
    <lineage>
        <taxon>Bacteria</taxon>
        <taxon>Pseudomonadati</taxon>
        <taxon>Bacteroidota</taxon>
        <taxon>Chitinophagia</taxon>
        <taxon>Chitinophagales</taxon>
        <taxon>Chitinophagaceae</taxon>
        <taxon>Arachidicoccus</taxon>
    </lineage>
</organism>
<dbReference type="PANTHER" id="PTHR43133:SF8">
    <property type="entry name" value="RNA POLYMERASE SIGMA FACTOR HI_1459-RELATED"/>
    <property type="match status" value="1"/>
</dbReference>
<evidence type="ECO:0000256" key="1">
    <source>
        <dbReference type="ARBA" id="ARBA00010641"/>
    </source>
</evidence>
<keyword evidence="2" id="KW-0805">Transcription regulation</keyword>
<keyword evidence="5" id="KW-0804">Transcription</keyword>
<dbReference type="EMBL" id="CP042434">
    <property type="protein sequence ID" value="QEC72249.1"/>
    <property type="molecule type" value="Genomic_DNA"/>
</dbReference>
<keyword evidence="3" id="KW-0731">Sigma factor</keyword>
<dbReference type="InterPro" id="IPR013249">
    <property type="entry name" value="RNA_pol_sigma70_r4_t2"/>
</dbReference>
<feature type="domain" description="RNA polymerase sigma-70 region 2" evidence="6">
    <location>
        <begin position="61"/>
        <end position="126"/>
    </location>
</feature>
<dbReference type="GO" id="GO:0016987">
    <property type="term" value="F:sigma factor activity"/>
    <property type="evidence" value="ECO:0007669"/>
    <property type="project" value="UniProtKB-KW"/>
</dbReference>
<dbReference type="InterPro" id="IPR013324">
    <property type="entry name" value="RNA_pol_sigma_r3/r4-like"/>
</dbReference>
<dbReference type="Proteomes" id="UP000321291">
    <property type="component" value="Chromosome"/>
</dbReference>
<dbReference type="PANTHER" id="PTHR43133">
    <property type="entry name" value="RNA POLYMERASE ECF-TYPE SIGMA FACTO"/>
    <property type="match status" value="1"/>
</dbReference>
<dbReference type="KEGG" id="agi:FSB73_11755"/>
<evidence type="ECO:0000256" key="3">
    <source>
        <dbReference type="ARBA" id="ARBA00023082"/>
    </source>
</evidence>
<evidence type="ECO:0000313" key="8">
    <source>
        <dbReference type="EMBL" id="QEC72249.1"/>
    </source>
</evidence>
<dbReference type="InterPro" id="IPR007627">
    <property type="entry name" value="RNA_pol_sigma70_r2"/>
</dbReference>
<dbReference type="InterPro" id="IPR013325">
    <property type="entry name" value="RNA_pol_sigma_r2"/>
</dbReference>
<keyword evidence="9" id="KW-1185">Reference proteome</keyword>
<dbReference type="AlphaFoldDB" id="A0A5B8VLQ5"/>
<dbReference type="Pfam" id="PF08281">
    <property type="entry name" value="Sigma70_r4_2"/>
    <property type="match status" value="1"/>
</dbReference>
<feature type="domain" description="RNA polymerase sigma factor 70 region 4 type 2" evidence="7">
    <location>
        <begin position="160"/>
        <end position="211"/>
    </location>
</feature>
<dbReference type="Gene3D" id="1.10.1740.10">
    <property type="match status" value="1"/>
</dbReference>
<proteinExistence type="inferred from homology"/>
<dbReference type="RefSeq" id="WP_146782247.1">
    <property type="nucleotide sequence ID" value="NZ_CP042434.1"/>
</dbReference>
<evidence type="ECO:0000256" key="4">
    <source>
        <dbReference type="ARBA" id="ARBA00023125"/>
    </source>
</evidence>